<feature type="chain" id="PRO_5030742368" evidence="1">
    <location>
        <begin position="23"/>
        <end position="94"/>
    </location>
</feature>
<dbReference type="RefSeq" id="WP_183395748.1">
    <property type="nucleotide sequence ID" value="NZ_JACIDR010000004.1"/>
</dbReference>
<keyword evidence="3" id="KW-1185">Reference proteome</keyword>
<accession>A0A7W6GHK6</accession>
<keyword evidence="1" id="KW-0732">Signal</keyword>
<dbReference type="AlphaFoldDB" id="A0A7W6GHK6"/>
<feature type="signal peptide" evidence="1">
    <location>
        <begin position="1"/>
        <end position="22"/>
    </location>
</feature>
<evidence type="ECO:0000313" key="3">
    <source>
        <dbReference type="Proteomes" id="UP000528964"/>
    </source>
</evidence>
<reference evidence="2 3" key="1">
    <citation type="submission" date="2020-08" db="EMBL/GenBank/DDBJ databases">
        <title>Genomic Encyclopedia of Type Strains, Phase IV (KMG-IV): sequencing the most valuable type-strain genomes for metagenomic binning, comparative biology and taxonomic classification.</title>
        <authorList>
            <person name="Goeker M."/>
        </authorList>
    </citation>
    <scope>NUCLEOTIDE SEQUENCE [LARGE SCALE GENOMIC DNA]</scope>
    <source>
        <strain evidence="2 3">DSM 25481</strain>
    </source>
</reference>
<sequence>MKRWQAGLAAALAIGGASSAFAADLPYERSYGERVLRSRTIVTEERALVRPVNFRLDVRTTPWLHYEMRPSLICRLAWERGRRGDRPVEVCRSW</sequence>
<gene>
    <name evidence="2" type="ORF">GGR24_002556</name>
</gene>
<proteinExistence type="predicted"/>
<organism evidence="2 3">
    <name type="scientific">Hansschlegelia beijingensis</name>
    <dbReference type="NCBI Taxonomy" id="1133344"/>
    <lineage>
        <taxon>Bacteria</taxon>
        <taxon>Pseudomonadati</taxon>
        <taxon>Pseudomonadota</taxon>
        <taxon>Alphaproteobacteria</taxon>
        <taxon>Hyphomicrobiales</taxon>
        <taxon>Methylopilaceae</taxon>
        <taxon>Hansschlegelia</taxon>
    </lineage>
</organism>
<protein>
    <submittedName>
        <fullName evidence="2">Uncharacterized protein</fullName>
    </submittedName>
</protein>
<name>A0A7W6GHK6_9HYPH</name>
<dbReference type="EMBL" id="JACIDR010000004">
    <property type="protein sequence ID" value="MBB3973879.1"/>
    <property type="molecule type" value="Genomic_DNA"/>
</dbReference>
<evidence type="ECO:0000313" key="2">
    <source>
        <dbReference type="EMBL" id="MBB3973879.1"/>
    </source>
</evidence>
<comment type="caution">
    <text evidence="2">The sequence shown here is derived from an EMBL/GenBank/DDBJ whole genome shotgun (WGS) entry which is preliminary data.</text>
</comment>
<evidence type="ECO:0000256" key="1">
    <source>
        <dbReference type="SAM" id="SignalP"/>
    </source>
</evidence>
<dbReference type="Proteomes" id="UP000528964">
    <property type="component" value="Unassembled WGS sequence"/>
</dbReference>